<dbReference type="PROSITE" id="PS50213">
    <property type="entry name" value="FAS1"/>
    <property type="match status" value="4"/>
</dbReference>
<feature type="domain" description="FAS1" evidence="1">
    <location>
        <begin position="181"/>
        <end position="316"/>
    </location>
</feature>
<sequence>MNALLKYTGILGLSMSLIACGSDDDDPLPMPEPEPEVNTVVDVAVDNGNFTTLVAALEATGLDETLDDPEGEFTVFAPTDDAFALLGEETISALLEDTDTLSDILLYHVISGAEVDSTGAVAAAGTTVEMANGDSVGLSLWGEDLLVNLSLVTMVDVEADNGVIHVIDAVLMPPEENGDREQTIADLAVATESLSTLVTALDTAGLVPTFDDPDATFTVFAPTNAAFEAVGEENLQALLNDEEALTAVLSQHVVSGAEVNNVGAYAANGTSVETLGGAEIPVAINDSRMLTVGGSVVSMTNIYASNGVIHVIDSVIVGDVELPAPPMSIVDVASDAGNFETLIAALEATGLDTTLADLDSSFTVFAPTDAAFAELGDDTINALLADTDTLSDILLYHVIAGDPILADAAISVAQSNDSVVEMANGDGAGLSLSGESLLINTSTVSTANVLADNGVIHVIDKVMMPPAPQTVDATIAGAAVAQDRFSTLVTALQQANLVATLDDPDATFTVFAPTNAAFDKIPEEDLNALLADQEALTEVLLSHVVSGAAVDSVTAYTLNGTTVETAASNNISVEIVDGMLQVGGANVTEADINTTNGVIHVIDTVIMPPAQ</sequence>
<feature type="domain" description="FAS1" evidence="1">
    <location>
        <begin position="472"/>
        <end position="606"/>
    </location>
</feature>
<dbReference type="PROSITE" id="PS51257">
    <property type="entry name" value="PROKAR_LIPOPROTEIN"/>
    <property type="match status" value="1"/>
</dbReference>
<keyword evidence="3" id="KW-1185">Reference proteome</keyword>
<dbReference type="InterPro" id="IPR036378">
    <property type="entry name" value="FAS1_dom_sf"/>
</dbReference>
<dbReference type="SMART" id="SM00554">
    <property type="entry name" value="FAS1"/>
    <property type="match status" value="4"/>
</dbReference>
<dbReference type="InterPro" id="IPR000782">
    <property type="entry name" value="FAS1_domain"/>
</dbReference>
<dbReference type="GO" id="GO:0005615">
    <property type="term" value="C:extracellular space"/>
    <property type="evidence" value="ECO:0007669"/>
    <property type="project" value="TreeGrafter"/>
</dbReference>
<dbReference type="SUPFAM" id="SSF82153">
    <property type="entry name" value="FAS1 domain"/>
    <property type="match status" value="4"/>
</dbReference>
<name>A0A3N1NQJ1_9GAMM</name>
<evidence type="ECO:0000313" key="3">
    <source>
        <dbReference type="Proteomes" id="UP000273643"/>
    </source>
</evidence>
<dbReference type="Pfam" id="PF02469">
    <property type="entry name" value="Fasciclin"/>
    <property type="match status" value="4"/>
</dbReference>
<gene>
    <name evidence="2" type="ORF">EDC38_3133</name>
</gene>
<dbReference type="Gene3D" id="2.30.180.10">
    <property type="entry name" value="FAS1 domain"/>
    <property type="match status" value="4"/>
</dbReference>
<dbReference type="OrthoDB" id="9800666at2"/>
<reference evidence="2 3" key="1">
    <citation type="submission" date="2018-11" db="EMBL/GenBank/DDBJ databases">
        <title>Genomic Encyclopedia of Type Strains, Phase IV (KMG-IV): sequencing the most valuable type-strain genomes for metagenomic binning, comparative biology and taxonomic classification.</title>
        <authorList>
            <person name="Goeker M."/>
        </authorList>
    </citation>
    <scope>NUCLEOTIDE SEQUENCE [LARGE SCALE GENOMIC DNA]</scope>
    <source>
        <strain evidence="2 3">DSM 16974</strain>
    </source>
</reference>
<dbReference type="AlphaFoldDB" id="A0A3N1NQJ1"/>
<dbReference type="EMBL" id="RJUK01000003">
    <property type="protein sequence ID" value="ROQ18159.1"/>
    <property type="molecule type" value="Genomic_DNA"/>
</dbReference>
<feature type="domain" description="FAS1" evidence="1">
    <location>
        <begin position="326"/>
        <end position="463"/>
    </location>
</feature>
<comment type="caution">
    <text evidence="2">The sequence shown here is derived from an EMBL/GenBank/DDBJ whole genome shotgun (WGS) entry which is preliminary data.</text>
</comment>
<proteinExistence type="predicted"/>
<protein>
    <submittedName>
        <fullName evidence="2">Putative surface protein with fasciclin (FAS1) repeats</fullName>
    </submittedName>
</protein>
<organism evidence="2 3">
    <name type="scientific">Marinimicrobium koreense</name>
    <dbReference type="NCBI Taxonomy" id="306545"/>
    <lineage>
        <taxon>Bacteria</taxon>
        <taxon>Pseudomonadati</taxon>
        <taxon>Pseudomonadota</taxon>
        <taxon>Gammaproteobacteria</taxon>
        <taxon>Cellvibrionales</taxon>
        <taxon>Cellvibrionaceae</taxon>
        <taxon>Marinimicrobium</taxon>
    </lineage>
</organism>
<dbReference type="Proteomes" id="UP000273643">
    <property type="component" value="Unassembled WGS sequence"/>
</dbReference>
<dbReference type="PANTHER" id="PTHR10900">
    <property type="entry name" value="PERIOSTIN-RELATED"/>
    <property type="match status" value="1"/>
</dbReference>
<dbReference type="FunFam" id="2.30.180.10:FF:000032">
    <property type="entry name" value="Fasciclin domain-containing protein, putative"/>
    <property type="match status" value="4"/>
</dbReference>
<evidence type="ECO:0000313" key="2">
    <source>
        <dbReference type="EMBL" id="ROQ18159.1"/>
    </source>
</evidence>
<accession>A0A3N1NQJ1</accession>
<dbReference type="InterPro" id="IPR050904">
    <property type="entry name" value="Adhesion/Biosynth-related"/>
</dbReference>
<evidence type="ECO:0000259" key="1">
    <source>
        <dbReference type="PROSITE" id="PS50213"/>
    </source>
</evidence>
<dbReference type="PANTHER" id="PTHR10900:SF77">
    <property type="entry name" value="FI19380P1"/>
    <property type="match status" value="1"/>
</dbReference>
<feature type="domain" description="FAS1" evidence="1">
    <location>
        <begin position="37"/>
        <end position="171"/>
    </location>
</feature>